<sequence>MKHEIHVWRLTAQRISPASREETAVRGLLLEKVLALEHLLAQRLRSFHRYHTIVLGCIPGPPYRLCLVEVIWRTFLYLRLEDIQPVQQGSLYNKAEQARPLTHGHTWVLGELWRASAFLDYRPQCTHPLRPMAACWPSVDAFVANTVTPYHGYPLTGGRANHLCVPLPVGPDRGCATPMDIHYLQQAHEGSPFLYHLRRCGLSSCWKEVQHLFASCYKWQSPSQEDQCELLSRDKRQQISQEDKNWETNIQELQRKHRITDRSLLVKCLVVLGFVISMFFLNSFVPGIHLDLGWMRPSELSAPCTDTVWLAQPSLLQSVSKLGSFALSSGEEAQA</sequence>
<dbReference type="GO" id="GO:0033162">
    <property type="term" value="C:melanosome membrane"/>
    <property type="evidence" value="ECO:0007669"/>
    <property type="project" value="TreeGrafter"/>
</dbReference>
<dbReference type="EMBL" id="JBBHLL010000131">
    <property type="protein sequence ID" value="KAK7813788.1"/>
    <property type="molecule type" value="Genomic_DNA"/>
</dbReference>
<reference evidence="2 3" key="1">
    <citation type="journal article" date="2023" name="bioRxiv">
        <title>Conserved and derived expression patterns and positive selection on dental genes reveal complex evolutionary context of ever-growing rodent molars.</title>
        <authorList>
            <person name="Calamari Z.T."/>
            <person name="Song A."/>
            <person name="Cohen E."/>
            <person name="Akter M."/>
            <person name="Roy R.D."/>
            <person name="Hallikas O."/>
            <person name="Christensen M.M."/>
            <person name="Li P."/>
            <person name="Marangoni P."/>
            <person name="Jernvall J."/>
            <person name="Klein O.D."/>
        </authorList>
    </citation>
    <scope>NUCLEOTIDE SEQUENCE [LARGE SCALE GENOMIC DNA]</scope>
    <source>
        <strain evidence="2">V071</strain>
    </source>
</reference>
<dbReference type="GO" id="GO:0042438">
    <property type="term" value="P:melanin biosynthetic process"/>
    <property type="evidence" value="ECO:0007669"/>
    <property type="project" value="TreeGrafter"/>
</dbReference>
<accession>A0AAW0IHG3</accession>
<keyword evidence="1" id="KW-0812">Transmembrane</keyword>
<dbReference type="Proteomes" id="UP001488838">
    <property type="component" value="Unassembled WGS sequence"/>
</dbReference>
<feature type="transmembrane region" description="Helical" evidence="1">
    <location>
        <begin position="264"/>
        <end position="285"/>
    </location>
</feature>
<feature type="non-terminal residue" evidence="2">
    <location>
        <position position="335"/>
    </location>
</feature>
<evidence type="ECO:0000313" key="2">
    <source>
        <dbReference type="EMBL" id="KAK7813788.1"/>
    </source>
</evidence>
<organism evidence="2 3">
    <name type="scientific">Myodes glareolus</name>
    <name type="common">Bank vole</name>
    <name type="synonym">Clethrionomys glareolus</name>
    <dbReference type="NCBI Taxonomy" id="447135"/>
    <lineage>
        <taxon>Eukaryota</taxon>
        <taxon>Metazoa</taxon>
        <taxon>Chordata</taxon>
        <taxon>Craniata</taxon>
        <taxon>Vertebrata</taxon>
        <taxon>Euteleostomi</taxon>
        <taxon>Mammalia</taxon>
        <taxon>Eutheria</taxon>
        <taxon>Euarchontoglires</taxon>
        <taxon>Glires</taxon>
        <taxon>Rodentia</taxon>
        <taxon>Myomorpha</taxon>
        <taxon>Muroidea</taxon>
        <taxon>Cricetidae</taxon>
        <taxon>Arvicolinae</taxon>
        <taxon>Myodes</taxon>
    </lineage>
</organism>
<keyword evidence="3" id="KW-1185">Reference proteome</keyword>
<gene>
    <name evidence="2" type="ORF">U0070_003697</name>
</gene>
<protein>
    <submittedName>
        <fullName evidence="2">Uncharacterized protein</fullName>
    </submittedName>
</protein>
<keyword evidence="1" id="KW-0472">Membrane</keyword>
<dbReference type="PANTHER" id="PTHR43568:SF1">
    <property type="entry name" value="P PROTEIN"/>
    <property type="match status" value="1"/>
</dbReference>
<dbReference type="InterPro" id="IPR051475">
    <property type="entry name" value="Diverse_Ion_Transporter"/>
</dbReference>
<evidence type="ECO:0000256" key="1">
    <source>
        <dbReference type="SAM" id="Phobius"/>
    </source>
</evidence>
<keyword evidence="1" id="KW-1133">Transmembrane helix</keyword>
<comment type="caution">
    <text evidence="2">The sequence shown here is derived from an EMBL/GenBank/DDBJ whole genome shotgun (WGS) entry which is preliminary data.</text>
</comment>
<dbReference type="AlphaFoldDB" id="A0AAW0IHG3"/>
<dbReference type="GO" id="GO:0030318">
    <property type="term" value="P:melanocyte differentiation"/>
    <property type="evidence" value="ECO:0007669"/>
    <property type="project" value="TreeGrafter"/>
</dbReference>
<name>A0AAW0IHG3_MYOGA</name>
<proteinExistence type="predicted"/>
<dbReference type="PANTHER" id="PTHR43568">
    <property type="entry name" value="P PROTEIN"/>
    <property type="match status" value="1"/>
</dbReference>
<evidence type="ECO:0000313" key="3">
    <source>
        <dbReference type="Proteomes" id="UP001488838"/>
    </source>
</evidence>